<keyword evidence="2" id="KW-1133">Transmembrane helix</keyword>
<comment type="caution">
    <text evidence="3">The sequence shown here is derived from an EMBL/GenBank/DDBJ whole genome shotgun (WGS) entry which is preliminary data.</text>
</comment>
<feature type="transmembrane region" description="Helical" evidence="2">
    <location>
        <begin position="30"/>
        <end position="54"/>
    </location>
</feature>
<dbReference type="EMBL" id="JAGEUA010000001">
    <property type="protein sequence ID" value="KAL1023052.1"/>
    <property type="molecule type" value="Genomic_DNA"/>
</dbReference>
<feature type="region of interest" description="Disordered" evidence="1">
    <location>
        <begin position="138"/>
        <end position="199"/>
    </location>
</feature>
<evidence type="ECO:0008006" key="5">
    <source>
        <dbReference type="Google" id="ProtNLM"/>
    </source>
</evidence>
<keyword evidence="2" id="KW-0472">Membrane</keyword>
<feature type="transmembrane region" description="Helical" evidence="2">
    <location>
        <begin position="60"/>
        <end position="82"/>
    </location>
</feature>
<dbReference type="PANTHER" id="PTHR36132">
    <property type="entry name" value="TRANSMEMBRANE PROTEIN 221"/>
    <property type="match status" value="1"/>
</dbReference>
<keyword evidence="2" id="KW-0812">Transmembrane</keyword>
<organism evidence="3 4">
    <name type="scientific">Umbra pygmaea</name>
    <name type="common">Eastern mudminnow</name>
    <dbReference type="NCBI Taxonomy" id="75934"/>
    <lineage>
        <taxon>Eukaryota</taxon>
        <taxon>Metazoa</taxon>
        <taxon>Chordata</taxon>
        <taxon>Craniata</taxon>
        <taxon>Vertebrata</taxon>
        <taxon>Euteleostomi</taxon>
        <taxon>Actinopterygii</taxon>
        <taxon>Neopterygii</taxon>
        <taxon>Teleostei</taxon>
        <taxon>Protacanthopterygii</taxon>
        <taxon>Esociformes</taxon>
        <taxon>Umbridae</taxon>
        <taxon>Umbra</taxon>
    </lineage>
</organism>
<sequence length="218" mass="24027">MTYFTIEICRGEDTERADWFLLDSRGVRHVAIGLFCLGVSVYLAAMSVYMLLVFDVETGLTSACVLTSGILILLVIIIHTLVKAAQAAQRYQGGALTDTLYQNQQGGSTPAVCHDQLRDLDKPKRHRNNSQIHRQLYYPPCSDPELHHQPSPSHCPQSYGSDQEGYSSGGDGSRMHRTASTESGLLQSPMKPWNGINNEMRSVLARKSVASSKDSTLV</sequence>
<protein>
    <recommendedName>
        <fullName evidence="5">Transmembrane protein 221</fullName>
    </recommendedName>
</protein>
<dbReference type="Proteomes" id="UP001557470">
    <property type="component" value="Unassembled WGS sequence"/>
</dbReference>
<evidence type="ECO:0000313" key="4">
    <source>
        <dbReference type="Proteomes" id="UP001557470"/>
    </source>
</evidence>
<dbReference type="Pfam" id="PF15038">
    <property type="entry name" value="Jiraiya"/>
    <property type="match status" value="1"/>
</dbReference>
<feature type="compositionally biased region" description="Polar residues" evidence="1">
    <location>
        <begin position="150"/>
        <end position="166"/>
    </location>
</feature>
<evidence type="ECO:0000313" key="3">
    <source>
        <dbReference type="EMBL" id="KAL1023052.1"/>
    </source>
</evidence>
<accession>A0ABD0XRP8</accession>
<evidence type="ECO:0000256" key="2">
    <source>
        <dbReference type="SAM" id="Phobius"/>
    </source>
</evidence>
<name>A0ABD0XRP8_UMBPY</name>
<gene>
    <name evidence="3" type="ORF">UPYG_G00035860</name>
</gene>
<dbReference type="InterPro" id="IPR053101">
    <property type="entry name" value="TM221"/>
</dbReference>
<keyword evidence="4" id="KW-1185">Reference proteome</keyword>
<proteinExistence type="predicted"/>
<dbReference type="PANTHER" id="PTHR36132:SF1">
    <property type="entry name" value="TRANSMEMBRANE PROTEIN 221"/>
    <property type="match status" value="1"/>
</dbReference>
<evidence type="ECO:0000256" key="1">
    <source>
        <dbReference type="SAM" id="MobiDB-lite"/>
    </source>
</evidence>
<reference evidence="3 4" key="1">
    <citation type="submission" date="2024-06" db="EMBL/GenBank/DDBJ databases">
        <authorList>
            <person name="Pan Q."/>
            <person name="Wen M."/>
            <person name="Jouanno E."/>
            <person name="Zahm M."/>
            <person name="Klopp C."/>
            <person name="Cabau C."/>
            <person name="Louis A."/>
            <person name="Berthelot C."/>
            <person name="Parey E."/>
            <person name="Roest Crollius H."/>
            <person name="Montfort J."/>
            <person name="Robinson-Rechavi M."/>
            <person name="Bouchez O."/>
            <person name="Lampietro C."/>
            <person name="Lopez Roques C."/>
            <person name="Donnadieu C."/>
            <person name="Postlethwait J."/>
            <person name="Bobe J."/>
            <person name="Verreycken H."/>
            <person name="Guiguen Y."/>
        </authorList>
    </citation>
    <scope>NUCLEOTIDE SEQUENCE [LARGE SCALE GENOMIC DNA]</scope>
    <source>
        <strain evidence="3">Up_M1</strain>
        <tissue evidence="3">Testis</tissue>
    </source>
</reference>
<dbReference type="AlphaFoldDB" id="A0ABD0XRP8"/>
<dbReference type="InterPro" id="IPR029201">
    <property type="entry name" value="Jiraiya"/>
</dbReference>